<protein>
    <submittedName>
        <fullName evidence="1">Uncharacterized protein</fullName>
    </submittedName>
</protein>
<gene>
    <name evidence="1" type="ORF">EJ73_00412</name>
</gene>
<dbReference type="RefSeq" id="WP_025815274.1">
    <property type="nucleotide sequence ID" value="NZ_BAIZ01000002.1"/>
</dbReference>
<accession>A0A318I4K9</accession>
<keyword evidence="2" id="KW-1185">Reference proteome</keyword>
<dbReference type="Proteomes" id="UP000248314">
    <property type="component" value="Unassembled WGS sequence"/>
</dbReference>
<organism evidence="1 2">
    <name type="scientific">Hoylesella shahii DSM 15611 = JCM 12083</name>
    <dbReference type="NCBI Taxonomy" id="1122991"/>
    <lineage>
        <taxon>Bacteria</taxon>
        <taxon>Pseudomonadati</taxon>
        <taxon>Bacteroidota</taxon>
        <taxon>Bacteroidia</taxon>
        <taxon>Bacteroidales</taxon>
        <taxon>Prevotellaceae</taxon>
        <taxon>Hoylesella</taxon>
    </lineage>
</organism>
<comment type="caution">
    <text evidence="1">The sequence shown here is derived from an EMBL/GenBank/DDBJ whole genome shotgun (WGS) entry which is preliminary data.</text>
</comment>
<dbReference type="AlphaFoldDB" id="A0A318I4K9"/>
<evidence type="ECO:0000313" key="2">
    <source>
        <dbReference type="Proteomes" id="UP000248314"/>
    </source>
</evidence>
<reference evidence="1 2" key="1">
    <citation type="submission" date="2018-05" db="EMBL/GenBank/DDBJ databases">
        <title>Genomic Encyclopedia of Type Strains, Phase I: the one thousand microbial genomes (KMG-I) project.</title>
        <authorList>
            <person name="Kyrpides N."/>
        </authorList>
    </citation>
    <scope>NUCLEOTIDE SEQUENCE [LARGE SCALE GENOMIC DNA]</scope>
    <source>
        <strain evidence="1 2">DSM 15611</strain>
    </source>
</reference>
<name>A0A318I4K9_9BACT</name>
<dbReference type="EMBL" id="QJJX01000003">
    <property type="protein sequence ID" value="PXX24170.1"/>
    <property type="molecule type" value="Genomic_DNA"/>
</dbReference>
<proteinExistence type="predicted"/>
<dbReference type="OrthoDB" id="1114533at2"/>
<dbReference type="STRING" id="1122991.GCA_000613445_03140"/>
<sequence length="233" mass="27320">MPYRRLPKTDAARLKALKMLLENESVYAARNRFIDWSVINRARPAYDRLLTAAQQYRTSLTAQARQTDKIDRVQRNAVMYVSHFLQVLFMCVERGEIKKSALKLYGLSEHATSLPNLKTQEGLAEYGKQVIEGEKQRIKLGGRPIYNPTIGMVSTHYDIFIETYRQQKALQARTNKAVDKLQTLRPETDNIILDLWNQIEKHFEHEPPEVRFAECRKLGVIYYYRRNEEHLYG</sequence>
<evidence type="ECO:0000313" key="1">
    <source>
        <dbReference type="EMBL" id="PXX24170.1"/>
    </source>
</evidence>